<sequence length="130" mass="14784">MRGLPETVTNDQLQAALIDLFKKILPEAPLQDLMMDRAHRALRPLALDPDTPRDAIGPKRKLPEIPRDHQPLTPTHAEKESTSEISEWQSAPALTFGHKTHQRPSPPQDYQKTNKLSDPRQYPFLSHSIL</sequence>
<accession>A0AAD1RYZ8</accession>
<protein>
    <submittedName>
        <fullName evidence="2">Uncharacterized protein</fullName>
    </submittedName>
</protein>
<dbReference type="EMBL" id="OW240915">
    <property type="protein sequence ID" value="CAH2282950.1"/>
    <property type="molecule type" value="Genomic_DNA"/>
</dbReference>
<evidence type="ECO:0000256" key="1">
    <source>
        <dbReference type="SAM" id="MobiDB-lite"/>
    </source>
</evidence>
<feature type="region of interest" description="Disordered" evidence="1">
    <location>
        <begin position="45"/>
        <end position="130"/>
    </location>
</feature>
<keyword evidence="3" id="KW-1185">Reference proteome</keyword>
<reference evidence="2" key="1">
    <citation type="submission" date="2022-03" db="EMBL/GenBank/DDBJ databases">
        <authorList>
            <person name="Alioto T."/>
            <person name="Alioto T."/>
            <person name="Gomez Garrido J."/>
        </authorList>
    </citation>
    <scope>NUCLEOTIDE SEQUENCE</scope>
</reference>
<gene>
    <name evidence="2" type="ORF">PECUL_23A000939</name>
</gene>
<dbReference type="AlphaFoldDB" id="A0AAD1RYZ8"/>
<proteinExistence type="predicted"/>
<organism evidence="2 3">
    <name type="scientific">Pelobates cultripes</name>
    <name type="common">Western spadefoot toad</name>
    <dbReference type="NCBI Taxonomy" id="61616"/>
    <lineage>
        <taxon>Eukaryota</taxon>
        <taxon>Metazoa</taxon>
        <taxon>Chordata</taxon>
        <taxon>Craniata</taxon>
        <taxon>Vertebrata</taxon>
        <taxon>Euteleostomi</taxon>
        <taxon>Amphibia</taxon>
        <taxon>Batrachia</taxon>
        <taxon>Anura</taxon>
        <taxon>Pelobatoidea</taxon>
        <taxon>Pelobatidae</taxon>
        <taxon>Pelobates</taxon>
    </lineage>
</organism>
<dbReference type="Proteomes" id="UP001295444">
    <property type="component" value="Chromosome 04"/>
</dbReference>
<name>A0AAD1RYZ8_PELCU</name>
<evidence type="ECO:0000313" key="3">
    <source>
        <dbReference type="Proteomes" id="UP001295444"/>
    </source>
</evidence>
<feature type="compositionally biased region" description="Basic and acidic residues" evidence="1">
    <location>
        <begin position="50"/>
        <end position="82"/>
    </location>
</feature>
<evidence type="ECO:0000313" key="2">
    <source>
        <dbReference type="EMBL" id="CAH2282950.1"/>
    </source>
</evidence>